<evidence type="ECO:0000313" key="3">
    <source>
        <dbReference type="Proteomes" id="UP001596292"/>
    </source>
</evidence>
<protein>
    <submittedName>
        <fullName evidence="2">Uncharacterized protein</fullName>
    </submittedName>
</protein>
<dbReference type="RefSeq" id="WP_378973386.1">
    <property type="nucleotide sequence ID" value="NZ_JBHSWN010000001.1"/>
</dbReference>
<proteinExistence type="predicted"/>
<feature type="transmembrane region" description="Helical" evidence="1">
    <location>
        <begin position="20"/>
        <end position="41"/>
    </location>
</feature>
<gene>
    <name evidence="2" type="ORF">ACFQE0_21770</name>
</gene>
<reference evidence="3" key="1">
    <citation type="journal article" date="2019" name="Int. J. Syst. Evol. Microbiol.">
        <title>The Global Catalogue of Microorganisms (GCM) 10K type strain sequencing project: providing services to taxonomists for standard genome sequencing and annotation.</title>
        <authorList>
            <consortium name="The Broad Institute Genomics Platform"/>
            <consortium name="The Broad Institute Genome Sequencing Center for Infectious Disease"/>
            <person name="Wu L."/>
            <person name="Ma J."/>
        </authorList>
    </citation>
    <scope>NUCLEOTIDE SEQUENCE [LARGE SCALE GENOMIC DNA]</scope>
    <source>
        <strain evidence="3">CCUG 48316</strain>
    </source>
</reference>
<feature type="transmembrane region" description="Helical" evidence="1">
    <location>
        <begin position="53"/>
        <end position="72"/>
    </location>
</feature>
<accession>A0ABW2BQX6</accession>
<keyword evidence="1" id="KW-0472">Membrane</keyword>
<keyword evidence="3" id="KW-1185">Reference proteome</keyword>
<comment type="caution">
    <text evidence="2">The sequence shown here is derived from an EMBL/GenBank/DDBJ whole genome shotgun (WGS) entry which is preliminary data.</text>
</comment>
<evidence type="ECO:0000313" key="2">
    <source>
        <dbReference type="EMBL" id="MFC6791985.1"/>
    </source>
</evidence>
<dbReference type="EMBL" id="JBHSWN010000001">
    <property type="protein sequence ID" value="MFC6791985.1"/>
    <property type="molecule type" value="Genomic_DNA"/>
</dbReference>
<evidence type="ECO:0000256" key="1">
    <source>
        <dbReference type="SAM" id="Phobius"/>
    </source>
</evidence>
<keyword evidence="1" id="KW-0812">Transmembrane</keyword>
<name>A0ABW2BQX6_9HYPH</name>
<organism evidence="2 3">
    <name type="scientific">Methylobacterium komagatae</name>
    <dbReference type="NCBI Taxonomy" id="374425"/>
    <lineage>
        <taxon>Bacteria</taxon>
        <taxon>Pseudomonadati</taxon>
        <taxon>Pseudomonadota</taxon>
        <taxon>Alphaproteobacteria</taxon>
        <taxon>Hyphomicrobiales</taxon>
        <taxon>Methylobacteriaceae</taxon>
        <taxon>Methylobacterium</taxon>
    </lineage>
</organism>
<dbReference type="Proteomes" id="UP001596292">
    <property type="component" value="Unassembled WGS sequence"/>
</dbReference>
<sequence>MKGLLLNTLLGLVLGRFGAVWMLAAFVPIVCAELAYGYAVYNLGFGTGIRRGVVLLVCGELAFLIGMLMRPLPGET</sequence>
<keyword evidence="1" id="KW-1133">Transmembrane helix</keyword>